<dbReference type="AlphaFoldDB" id="A0A1B6K7C5"/>
<dbReference type="PANTHER" id="PTHR33768:SF3">
    <property type="entry name" value="MIP11318P"/>
    <property type="match status" value="1"/>
</dbReference>
<gene>
    <name evidence="3" type="ORF">g.5822</name>
</gene>
<evidence type="ECO:0000256" key="2">
    <source>
        <dbReference type="SAM" id="MobiDB-lite"/>
    </source>
</evidence>
<name>A0A1B6K7C5_9HEMI</name>
<reference evidence="3" key="1">
    <citation type="submission" date="2015-11" db="EMBL/GenBank/DDBJ databases">
        <title>De novo transcriptome assembly of four potential Pierce s Disease insect vectors from Arizona vineyards.</title>
        <authorList>
            <person name="Tassone E.E."/>
        </authorList>
    </citation>
    <scope>NUCLEOTIDE SEQUENCE</scope>
</reference>
<protein>
    <submittedName>
        <fullName evidence="3">Uncharacterized protein</fullName>
    </submittedName>
</protein>
<feature type="non-terminal residue" evidence="3">
    <location>
        <position position="235"/>
    </location>
</feature>
<organism evidence="3">
    <name type="scientific">Homalodisca liturata</name>
    <dbReference type="NCBI Taxonomy" id="320908"/>
    <lineage>
        <taxon>Eukaryota</taxon>
        <taxon>Metazoa</taxon>
        <taxon>Ecdysozoa</taxon>
        <taxon>Arthropoda</taxon>
        <taxon>Hexapoda</taxon>
        <taxon>Insecta</taxon>
        <taxon>Pterygota</taxon>
        <taxon>Neoptera</taxon>
        <taxon>Paraneoptera</taxon>
        <taxon>Hemiptera</taxon>
        <taxon>Auchenorrhyncha</taxon>
        <taxon>Membracoidea</taxon>
        <taxon>Cicadellidae</taxon>
        <taxon>Cicadellinae</taxon>
        <taxon>Proconiini</taxon>
        <taxon>Homalodisca</taxon>
    </lineage>
</organism>
<feature type="compositionally biased region" description="Polar residues" evidence="2">
    <location>
        <begin position="173"/>
        <end position="194"/>
    </location>
</feature>
<dbReference type="InterPro" id="IPR029488">
    <property type="entry name" value="Hmw/CFAP97"/>
</dbReference>
<feature type="region of interest" description="Disordered" evidence="2">
    <location>
        <begin position="163"/>
        <end position="194"/>
    </location>
</feature>
<comment type="similarity">
    <text evidence="1">Belongs to the CFAP97 family.</text>
</comment>
<dbReference type="PANTHER" id="PTHR33768">
    <property type="entry name" value="MIP11318P"/>
    <property type="match status" value="1"/>
</dbReference>
<evidence type="ECO:0000313" key="3">
    <source>
        <dbReference type="EMBL" id="JAT07336.1"/>
    </source>
</evidence>
<evidence type="ECO:0000256" key="1">
    <source>
        <dbReference type="ARBA" id="ARBA00008315"/>
    </source>
</evidence>
<dbReference type="Pfam" id="PF13879">
    <property type="entry name" value="Hmw_CFAP97"/>
    <property type="match status" value="1"/>
</dbReference>
<proteinExistence type="inferred from homology"/>
<dbReference type="EMBL" id="GECU01000371">
    <property type="protein sequence ID" value="JAT07336.1"/>
    <property type="molecule type" value="Transcribed_RNA"/>
</dbReference>
<dbReference type="InterPro" id="IPR038792">
    <property type="entry name" value="CFAP97D1/2"/>
</dbReference>
<sequence length="235" mass="27379">MLTRRENLLIRPWQERRYINHRNKVESALPAIDVRPPAQRQHVACKLKKQQKEAERCERIHQDNFTLLQHLSSIMKTNRLDNYWVEAPPNFLHRVGIYHMREYKEPDLSTLDFSQNLHSRKERCLGCNPSLMPNKVRIPEERVPWEAPRKRISRRSSSFMNESDISDIKVSTKKSSSESPGKINTTPKSGQSSADLRFPLVETHSISLKHGALQLVVNFPPQTTVKLRTGRSERL</sequence>
<accession>A0A1B6K7C5</accession>